<evidence type="ECO:0000313" key="1">
    <source>
        <dbReference type="EMBL" id="PIR04955.1"/>
    </source>
</evidence>
<organism evidence="1 2">
    <name type="scientific">Candidatus Liptonbacteria bacterium CG11_big_fil_rev_8_21_14_0_20_35_14</name>
    <dbReference type="NCBI Taxonomy" id="1974634"/>
    <lineage>
        <taxon>Bacteria</taxon>
        <taxon>Candidatus Liptoniibacteriota</taxon>
    </lineage>
</organism>
<dbReference type="EMBL" id="PCWO01000025">
    <property type="protein sequence ID" value="PIR04955.1"/>
    <property type="molecule type" value="Genomic_DNA"/>
</dbReference>
<comment type="caution">
    <text evidence="1">The sequence shown here is derived from an EMBL/GenBank/DDBJ whole genome shotgun (WGS) entry which is preliminary data.</text>
</comment>
<reference evidence="1 2" key="1">
    <citation type="submission" date="2017-09" db="EMBL/GenBank/DDBJ databases">
        <title>Depth-based differentiation of microbial function through sediment-hosted aquifers and enrichment of novel symbionts in the deep terrestrial subsurface.</title>
        <authorList>
            <person name="Probst A.J."/>
            <person name="Ladd B."/>
            <person name="Jarett J.K."/>
            <person name="Geller-Mcgrath D.E."/>
            <person name="Sieber C.M."/>
            <person name="Emerson J.B."/>
            <person name="Anantharaman K."/>
            <person name="Thomas B.C."/>
            <person name="Malmstrom R."/>
            <person name="Stieglmeier M."/>
            <person name="Klingl A."/>
            <person name="Woyke T."/>
            <person name="Ryan C.M."/>
            <person name="Banfield J.F."/>
        </authorList>
    </citation>
    <scope>NUCLEOTIDE SEQUENCE [LARGE SCALE GENOMIC DNA]</scope>
    <source>
        <strain evidence="1">CG11_big_fil_rev_8_21_14_0_20_35_14</strain>
    </source>
</reference>
<accession>A0A2H0N9Z3</accession>
<sequence length="96" mass="10746">IADKTNIGLVKVKNGSQNTPITIHGFDVFSSDKFIKDIEVLNYNNFRTSFSESSNNIASVSGRLTIEPTISLQPGEQLEFNFYIPDNKLPLIEKLI</sequence>
<dbReference type="AlphaFoldDB" id="A0A2H0N9Z3"/>
<name>A0A2H0N9Z3_9BACT</name>
<feature type="non-terminal residue" evidence="1">
    <location>
        <position position="1"/>
    </location>
</feature>
<protein>
    <submittedName>
        <fullName evidence="1">Uncharacterized protein</fullName>
    </submittedName>
</protein>
<dbReference type="Proteomes" id="UP000229893">
    <property type="component" value="Unassembled WGS sequence"/>
</dbReference>
<gene>
    <name evidence="1" type="ORF">COV57_01640</name>
</gene>
<evidence type="ECO:0000313" key="2">
    <source>
        <dbReference type="Proteomes" id="UP000229893"/>
    </source>
</evidence>
<proteinExistence type="predicted"/>